<dbReference type="Pfam" id="PF01757">
    <property type="entry name" value="Acyl_transf_3"/>
    <property type="match status" value="1"/>
</dbReference>
<accession>A0ABY4YJ14</accession>
<dbReference type="PANTHER" id="PTHR23028:SF53">
    <property type="entry name" value="ACYL_TRANSF_3 DOMAIN-CONTAINING PROTEIN"/>
    <property type="match status" value="1"/>
</dbReference>
<dbReference type="Pfam" id="PF19040">
    <property type="entry name" value="SGNH"/>
    <property type="match status" value="1"/>
</dbReference>
<feature type="transmembrane region" description="Helical" evidence="2">
    <location>
        <begin position="227"/>
        <end position="244"/>
    </location>
</feature>
<evidence type="ECO:0000256" key="2">
    <source>
        <dbReference type="SAM" id="Phobius"/>
    </source>
</evidence>
<dbReference type="PANTHER" id="PTHR23028">
    <property type="entry name" value="ACETYLTRANSFERASE"/>
    <property type="match status" value="1"/>
</dbReference>
<feature type="transmembrane region" description="Helical" evidence="2">
    <location>
        <begin position="304"/>
        <end position="325"/>
    </location>
</feature>
<dbReference type="InterPro" id="IPR002656">
    <property type="entry name" value="Acyl_transf_3_dom"/>
</dbReference>
<feature type="compositionally biased region" description="Polar residues" evidence="1">
    <location>
        <begin position="420"/>
        <end position="430"/>
    </location>
</feature>
<organism evidence="5 6">
    <name type="scientific">Ornithinimicrobium cryptoxanthini</name>
    <dbReference type="NCBI Taxonomy" id="2934161"/>
    <lineage>
        <taxon>Bacteria</taxon>
        <taxon>Bacillati</taxon>
        <taxon>Actinomycetota</taxon>
        <taxon>Actinomycetes</taxon>
        <taxon>Micrococcales</taxon>
        <taxon>Ornithinimicrobiaceae</taxon>
        <taxon>Ornithinimicrobium</taxon>
    </lineage>
</organism>
<feature type="transmembrane region" description="Helical" evidence="2">
    <location>
        <begin position="251"/>
        <end position="270"/>
    </location>
</feature>
<keyword evidence="2" id="KW-0812">Transmembrane</keyword>
<feature type="transmembrane region" description="Helical" evidence="2">
    <location>
        <begin position="337"/>
        <end position="358"/>
    </location>
</feature>
<feature type="transmembrane region" description="Helical" evidence="2">
    <location>
        <begin position="111"/>
        <end position="131"/>
    </location>
</feature>
<dbReference type="EMBL" id="CP099490">
    <property type="protein sequence ID" value="USQ76323.1"/>
    <property type="molecule type" value="Genomic_DNA"/>
</dbReference>
<keyword evidence="5" id="KW-0808">Transferase</keyword>
<feature type="transmembrane region" description="Helical" evidence="2">
    <location>
        <begin position="379"/>
        <end position="398"/>
    </location>
</feature>
<dbReference type="Proteomes" id="UP001056535">
    <property type="component" value="Chromosome"/>
</dbReference>
<keyword evidence="6" id="KW-1185">Reference proteome</keyword>
<feature type="transmembrane region" description="Helical" evidence="2">
    <location>
        <begin position="193"/>
        <end position="215"/>
    </location>
</feature>
<protein>
    <submittedName>
        <fullName evidence="5">Acyltransferase</fullName>
    </submittedName>
</protein>
<name>A0ABY4YJ14_9MICO</name>
<gene>
    <name evidence="5" type="ORF">NF557_17330</name>
</gene>
<feature type="region of interest" description="Disordered" evidence="1">
    <location>
        <begin position="408"/>
        <end position="471"/>
    </location>
</feature>
<evidence type="ECO:0000256" key="1">
    <source>
        <dbReference type="SAM" id="MobiDB-lite"/>
    </source>
</evidence>
<feature type="domain" description="SGNH" evidence="4">
    <location>
        <begin position="487"/>
        <end position="719"/>
    </location>
</feature>
<dbReference type="GO" id="GO:0016746">
    <property type="term" value="F:acyltransferase activity"/>
    <property type="evidence" value="ECO:0007669"/>
    <property type="project" value="UniProtKB-KW"/>
</dbReference>
<feature type="transmembrane region" description="Helical" evidence="2">
    <location>
        <begin position="151"/>
        <end position="167"/>
    </location>
</feature>
<sequence>MRTTPGGSRFRGDVEGLRAIAVLLVLVYHAGVVSVSGGFVGVDVFFVVSGFVITNQLLREVESTGRLSLMGFYGRRAKRLLPAAGLVLVVTTIGSWLLTSRVQWQQIGGDIVGAAVYVVNWVFAARSVDYLAEDVEPSPVLHYWSLAVEEQFYLIWPVIILVLLAVLRRRAHRAAGRQGLPAGQIVVPQRRQLAIGLLAMIVLPSLVFSVVYTALRPSEAFFITPTRLWELGAGALVALGAGAWTRWSPGWGAALAWTGVVAVVASGFLVDTSTPWPGYAALLPVLGTAAVIVGGFTHTRWSPSVLLGTAPMVWIGGLSYSLYLWHWPLLRFWEWQFGAPSVPIGLLVVAASVVPSWLSYRWVESPIRHARALNVKPRYALSVGFNFTLVSLVAGLLLTGAATAQNAGTGRATGAGWTTDRSASTDNSAATGVPDDSAASTQGPGGQAVGLPLPEAEQAGDEPFFDTLTPDPLDAVRDVPSIYDAGCQLDAEDTTSSPCESGDPDGSVVVAVVGDSKVAQWLPAIDAIAEENGWLVRSYTKSGCPFADSMQITAEGAEYTTCRDWGRDVLERLTGPERPAAIITSSVMSRGLPGDAADPDDASREGLTDGYVRYWSALEDAGVQVIALSDTPQPGDVAPVYACVDDHRDDPSVCSWDLATSAGSTVLQAAVDEVDGAQFVDMDPWVCPGGRCVGVYRNVLTYRQGSHITGTFAQVLTEPLAAYLVPLVEHAGD</sequence>
<evidence type="ECO:0000313" key="5">
    <source>
        <dbReference type="EMBL" id="USQ76323.1"/>
    </source>
</evidence>
<keyword evidence="5" id="KW-0012">Acyltransferase</keyword>
<feature type="transmembrane region" description="Helical" evidence="2">
    <location>
        <begin position="80"/>
        <end position="99"/>
    </location>
</feature>
<dbReference type="InterPro" id="IPR043968">
    <property type="entry name" value="SGNH"/>
</dbReference>
<feature type="transmembrane region" description="Helical" evidence="2">
    <location>
        <begin position="20"/>
        <end position="53"/>
    </location>
</feature>
<evidence type="ECO:0000259" key="4">
    <source>
        <dbReference type="Pfam" id="PF19040"/>
    </source>
</evidence>
<keyword evidence="2" id="KW-0472">Membrane</keyword>
<evidence type="ECO:0000259" key="3">
    <source>
        <dbReference type="Pfam" id="PF01757"/>
    </source>
</evidence>
<proteinExistence type="predicted"/>
<feature type="domain" description="Acyltransferase 3" evidence="3">
    <location>
        <begin position="13"/>
        <end position="360"/>
    </location>
</feature>
<dbReference type="InterPro" id="IPR050879">
    <property type="entry name" value="Acyltransferase_3"/>
</dbReference>
<feature type="compositionally biased region" description="Low complexity" evidence="1">
    <location>
        <begin position="408"/>
        <end position="419"/>
    </location>
</feature>
<feature type="transmembrane region" description="Helical" evidence="2">
    <location>
        <begin position="276"/>
        <end position="297"/>
    </location>
</feature>
<dbReference type="RefSeq" id="WP_252621018.1">
    <property type="nucleotide sequence ID" value="NZ_CP099490.1"/>
</dbReference>
<keyword evidence="2" id="KW-1133">Transmembrane helix</keyword>
<evidence type="ECO:0000313" key="6">
    <source>
        <dbReference type="Proteomes" id="UP001056535"/>
    </source>
</evidence>
<reference evidence="5" key="1">
    <citation type="submission" date="2022-06" db="EMBL/GenBank/DDBJ databases">
        <title>Ornithinimicrobium JY.X270.</title>
        <authorList>
            <person name="Huang Y."/>
        </authorList>
    </citation>
    <scope>NUCLEOTIDE SEQUENCE</scope>
    <source>
        <strain evidence="5">JY.X270</strain>
    </source>
</reference>